<dbReference type="SUPFAM" id="SSF52540">
    <property type="entry name" value="P-loop containing nucleoside triphosphate hydrolases"/>
    <property type="match status" value="1"/>
</dbReference>
<proteinExistence type="inferred from homology"/>
<dbReference type="GO" id="GO:0043590">
    <property type="term" value="C:bacterial nucleoid"/>
    <property type="evidence" value="ECO:0007669"/>
    <property type="project" value="TreeGrafter"/>
</dbReference>
<dbReference type="SMART" id="SM00490">
    <property type="entry name" value="HELICc"/>
    <property type="match status" value="1"/>
</dbReference>
<dbReference type="Gene3D" id="1.10.150.80">
    <property type="entry name" value="HRDC domain"/>
    <property type="match status" value="1"/>
</dbReference>
<reference evidence="8" key="1">
    <citation type="journal article" date="2014" name="Front. Microbiol.">
        <title>High frequency of phylogenetically diverse reductive dehalogenase-homologous genes in deep subseafloor sedimentary metagenomes.</title>
        <authorList>
            <person name="Kawai M."/>
            <person name="Futagami T."/>
            <person name="Toyoda A."/>
            <person name="Takaki Y."/>
            <person name="Nishi S."/>
            <person name="Hori S."/>
            <person name="Arai W."/>
            <person name="Tsubouchi T."/>
            <person name="Morono Y."/>
            <person name="Uchiyama I."/>
            <person name="Ito T."/>
            <person name="Fujiyama A."/>
            <person name="Inagaki F."/>
            <person name="Takami H."/>
        </authorList>
    </citation>
    <scope>NUCLEOTIDE SEQUENCE</scope>
    <source>
        <strain evidence="8">Expedition CK06-06</strain>
    </source>
</reference>
<dbReference type="Pfam" id="PF09382">
    <property type="entry name" value="RQC"/>
    <property type="match status" value="1"/>
</dbReference>
<name>X0TW88_9ZZZZ</name>
<keyword evidence="2" id="KW-0238">DNA-binding</keyword>
<dbReference type="GO" id="GO:0006310">
    <property type="term" value="P:DNA recombination"/>
    <property type="evidence" value="ECO:0007669"/>
    <property type="project" value="TreeGrafter"/>
</dbReference>
<dbReference type="EC" id="5.6.2.4" evidence="5"/>
<dbReference type="GO" id="GO:0030894">
    <property type="term" value="C:replisome"/>
    <property type="evidence" value="ECO:0007669"/>
    <property type="project" value="TreeGrafter"/>
</dbReference>
<feature type="domain" description="Helicase C-terminal" evidence="7">
    <location>
        <begin position="2"/>
        <end position="155"/>
    </location>
</feature>
<dbReference type="Pfam" id="PF00570">
    <property type="entry name" value="HRDC"/>
    <property type="match status" value="1"/>
</dbReference>
<dbReference type="EMBL" id="BARS01002051">
    <property type="protein sequence ID" value="GAF80395.1"/>
    <property type="molecule type" value="Genomic_DNA"/>
</dbReference>
<accession>X0TW88</accession>
<evidence type="ECO:0000256" key="3">
    <source>
        <dbReference type="ARBA" id="ARBA00023235"/>
    </source>
</evidence>
<feature type="non-terminal residue" evidence="8">
    <location>
        <position position="1"/>
    </location>
</feature>
<dbReference type="PANTHER" id="PTHR13710:SF105">
    <property type="entry name" value="ATP-DEPENDENT DNA HELICASE Q1"/>
    <property type="match status" value="1"/>
</dbReference>
<comment type="catalytic activity">
    <reaction evidence="4">
        <text>Couples ATP hydrolysis with the unwinding of duplex DNA by translocating in the 3'-5' direction.</text>
        <dbReference type="EC" id="5.6.2.4"/>
    </reaction>
</comment>
<keyword evidence="3" id="KW-0413">Isomerase</keyword>
<dbReference type="SUPFAM" id="SSF46785">
    <property type="entry name" value="Winged helix' DNA-binding domain"/>
    <property type="match status" value="1"/>
</dbReference>
<dbReference type="PROSITE" id="PS51194">
    <property type="entry name" value="HELICASE_CTER"/>
    <property type="match status" value="1"/>
</dbReference>
<evidence type="ECO:0000256" key="2">
    <source>
        <dbReference type="ARBA" id="ARBA00023125"/>
    </source>
</evidence>
<dbReference type="GO" id="GO:0005737">
    <property type="term" value="C:cytoplasm"/>
    <property type="evidence" value="ECO:0007669"/>
    <property type="project" value="TreeGrafter"/>
</dbReference>
<gene>
    <name evidence="8" type="ORF">S01H1_03827</name>
</gene>
<evidence type="ECO:0000256" key="1">
    <source>
        <dbReference type="ARBA" id="ARBA00005446"/>
    </source>
</evidence>
<evidence type="ECO:0000256" key="5">
    <source>
        <dbReference type="ARBA" id="ARBA00034808"/>
    </source>
</evidence>
<dbReference type="InterPro" id="IPR044876">
    <property type="entry name" value="HRDC_dom_sf"/>
</dbReference>
<dbReference type="InterPro" id="IPR036390">
    <property type="entry name" value="WH_DNA-bd_sf"/>
</dbReference>
<dbReference type="PROSITE" id="PS50967">
    <property type="entry name" value="HRDC"/>
    <property type="match status" value="1"/>
</dbReference>
<dbReference type="GO" id="GO:0009378">
    <property type="term" value="F:four-way junction helicase activity"/>
    <property type="evidence" value="ECO:0007669"/>
    <property type="project" value="TreeGrafter"/>
</dbReference>
<feature type="domain" description="HRDC" evidence="6">
    <location>
        <begin position="332"/>
        <end position="412"/>
    </location>
</feature>
<comment type="similarity">
    <text evidence="1">Belongs to the helicase family. RecQ subfamily.</text>
</comment>
<dbReference type="SMART" id="SM00341">
    <property type="entry name" value="HRDC"/>
    <property type="match status" value="1"/>
</dbReference>
<dbReference type="Gene3D" id="1.10.10.10">
    <property type="entry name" value="Winged helix-like DNA-binding domain superfamily/Winged helix DNA-binding domain"/>
    <property type="match status" value="1"/>
</dbReference>
<dbReference type="GO" id="GO:0003677">
    <property type="term" value="F:DNA binding"/>
    <property type="evidence" value="ECO:0007669"/>
    <property type="project" value="UniProtKB-KW"/>
</dbReference>
<dbReference type="InterPro" id="IPR036388">
    <property type="entry name" value="WH-like_DNA-bd_sf"/>
</dbReference>
<dbReference type="InterPro" id="IPR010997">
    <property type="entry name" value="HRDC-like_sf"/>
</dbReference>
<dbReference type="InterPro" id="IPR001650">
    <property type="entry name" value="Helicase_C-like"/>
</dbReference>
<dbReference type="InterPro" id="IPR027417">
    <property type="entry name" value="P-loop_NTPase"/>
</dbReference>
<dbReference type="SUPFAM" id="SSF47819">
    <property type="entry name" value="HRDC-like"/>
    <property type="match status" value="1"/>
</dbReference>
<dbReference type="GO" id="GO:0006260">
    <property type="term" value="P:DNA replication"/>
    <property type="evidence" value="ECO:0007669"/>
    <property type="project" value="InterPro"/>
</dbReference>
<dbReference type="Gene3D" id="3.40.50.300">
    <property type="entry name" value="P-loop containing nucleotide triphosphate hydrolases"/>
    <property type="match status" value="1"/>
</dbReference>
<evidence type="ECO:0000259" key="7">
    <source>
        <dbReference type="PROSITE" id="PS51194"/>
    </source>
</evidence>
<dbReference type="InterPro" id="IPR002121">
    <property type="entry name" value="HRDC_dom"/>
</dbReference>
<evidence type="ECO:0000259" key="6">
    <source>
        <dbReference type="PROSITE" id="PS50967"/>
    </source>
</evidence>
<organism evidence="8">
    <name type="scientific">marine sediment metagenome</name>
    <dbReference type="NCBI Taxonomy" id="412755"/>
    <lineage>
        <taxon>unclassified sequences</taxon>
        <taxon>metagenomes</taxon>
        <taxon>ecological metagenomes</taxon>
    </lineage>
</organism>
<evidence type="ECO:0000313" key="8">
    <source>
        <dbReference type="EMBL" id="GAF80395.1"/>
    </source>
</evidence>
<dbReference type="AlphaFoldDB" id="X0TW88"/>
<dbReference type="Pfam" id="PF00271">
    <property type="entry name" value="Helicase_C"/>
    <property type="match status" value="1"/>
</dbReference>
<dbReference type="GO" id="GO:0043138">
    <property type="term" value="F:3'-5' DNA helicase activity"/>
    <property type="evidence" value="ECO:0007669"/>
    <property type="project" value="UniProtKB-EC"/>
</dbReference>
<dbReference type="InterPro" id="IPR018982">
    <property type="entry name" value="RQC_domain"/>
</dbReference>
<evidence type="ECO:0000256" key="4">
    <source>
        <dbReference type="ARBA" id="ARBA00034617"/>
    </source>
</evidence>
<comment type="caution">
    <text evidence="8">The sequence shown here is derived from an EMBL/GenBank/DDBJ whole genome shotgun (WGS) entry which is preliminary data.</text>
</comment>
<dbReference type="PANTHER" id="PTHR13710">
    <property type="entry name" value="DNA HELICASE RECQ FAMILY MEMBER"/>
    <property type="match status" value="1"/>
</dbReference>
<dbReference type="SMART" id="SM00956">
    <property type="entry name" value="RQC"/>
    <property type="match status" value="1"/>
</dbReference>
<dbReference type="GO" id="GO:0006281">
    <property type="term" value="P:DNA repair"/>
    <property type="evidence" value="ECO:0007669"/>
    <property type="project" value="InterPro"/>
</dbReference>
<sequence length="426" mass="45796">RQLDAALIEALASPAEPTGAAIVYAPTRKTTEAEAARLVQGGWRAAGYHAGLSGSVRESVSRDFASGELDVVVATNAFGMGIDRADVRAVVHLAPPGSVEAYYQEVGRAGRDDAPAIGLLLVSPGDLAQRRALLERDAESGAADPELLRHKWNLFLELMRWAEGGSCRHDAILRYFGDDEETLAGCGHCDVCTELARDPDVDPEAVTLIVRKALSAVARIHGRFGLSAATSLLRGKEDDRLAWSGLTRTPTFGILANEPEEWLQRVLRRCVTAGWVDFSGGERPLAVLTEPGAAVMRGDRAARLLLPPRNLPRAASTRKPRARAAPAVDAPNAAGRALFDALRRHRLEVSRSERVPPYVVATDRALRDIAAIRPKNKLELEEAHGIGPAKVKRYGAGLLGVVRHHLDLGAADDDAPNPSDPRRSSP</sequence>
<dbReference type="InterPro" id="IPR032284">
    <property type="entry name" value="RecQ_Zn-bd"/>
</dbReference>
<dbReference type="Pfam" id="PF16124">
    <property type="entry name" value="RecQ_Zn_bind"/>
    <property type="match status" value="1"/>
</dbReference>
<dbReference type="GO" id="GO:0000166">
    <property type="term" value="F:nucleotide binding"/>
    <property type="evidence" value="ECO:0007669"/>
    <property type="project" value="InterPro"/>
</dbReference>
<protein>
    <recommendedName>
        <fullName evidence="5">DNA 3'-5' helicase</fullName>
        <ecNumber evidence="5">5.6.2.4</ecNumber>
    </recommendedName>
</protein>